<organism evidence="12 13">
    <name type="scientific">Caldalkalibacillus uzonensis</name>
    <dbReference type="NCBI Taxonomy" id="353224"/>
    <lineage>
        <taxon>Bacteria</taxon>
        <taxon>Bacillati</taxon>
        <taxon>Bacillota</taxon>
        <taxon>Bacilli</taxon>
        <taxon>Bacillales</taxon>
        <taxon>Bacillaceae</taxon>
        <taxon>Caldalkalibacillus</taxon>
    </lineage>
</organism>
<keyword evidence="1 9" id="KW-0963">Cytoplasm</keyword>
<keyword evidence="8 9" id="KW-0234">DNA repair</keyword>
<dbReference type="Pfam" id="PF17757">
    <property type="entry name" value="UvrB_inter"/>
    <property type="match status" value="1"/>
</dbReference>
<evidence type="ECO:0000259" key="11">
    <source>
        <dbReference type="PROSITE" id="PS51194"/>
    </source>
</evidence>
<dbReference type="Pfam" id="PF00271">
    <property type="entry name" value="Helicase_C"/>
    <property type="match status" value="1"/>
</dbReference>
<evidence type="ECO:0000256" key="6">
    <source>
        <dbReference type="ARBA" id="ARBA00022840"/>
    </source>
</evidence>
<dbReference type="InterPro" id="IPR001650">
    <property type="entry name" value="Helicase_C-like"/>
</dbReference>
<dbReference type="NCBIfam" id="TIGR00580">
    <property type="entry name" value="mfd"/>
    <property type="match status" value="1"/>
</dbReference>
<evidence type="ECO:0000256" key="1">
    <source>
        <dbReference type="ARBA" id="ARBA00022490"/>
    </source>
</evidence>
<evidence type="ECO:0000256" key="2">
    <source>
        <dbReference type="ARBA" id="ARBA00022741"/>
    </source>
</evidence>
<dbReference type="InterPro" id="IPR048635">
    <property type="entry name" value="MFD_D3"/>
</dbReference>
<evidence type="ECO:0000256" key="7">
    <source>
        <dbReference type="ARBA" id="ARBA00023125"/>
    </source>
</evidence>
<dbReference type="SUPFAM" id="SSF143517">
    <property type="entry name" value="TRCF domain-like"/>
    <property type="match status" value="1"/>
</dbReference>
<keyword evidence="6 9" id="KW-0067">ATP-binding</keyword>
<evidence type="ECO:0000256" key="8">
    <source>
        <dbReference type="ARBA" id="ARBA00023204"/>
    </source>
</evidence>
<comment type="similarity">
    <text evidence="9">In the C-terminal section; belongs to the helicase family. RecG subfamily.</text>
</comment>
<dbReference type="InterPro" id="IPR005118">
    <property type="entry name" value="TRCF_C"/>
</dbReference>
<dbReference type="Gene3D" id="3.90.1150.50">
    <property type="entry name" value="Transcription-repair-coupling factor, D7 domain"/>
    <property type="match status" value="1"/>
</dbReference>
<dbReference type="InterPro" id="IPR037235">
    <property type="entry name" value="TRCF-like_C_D7"/>
</dbReference>
<reference evidence="12 13" key="1">
    <citation type="submission" date="2023-07" db="EMBL/GenBank/DDBJ databases">
        <title>Genomic Encyclopedia of Type Strains, Phase IV (KMG-IV): sequencing the most valuable type-strain genomes for metagenomic binning, comparative biology and taxonomic classification.</title>
        <authorList>
            <person name="Goeker M."/>
        </authorList>
    </citation>
    <scope>NUCLEOTIDE SEQUENCE [LARGE SCALE GENOMIC DNA]</scope>
    <source>
        <strain evidence="12 13">DSM 17740</strain>
    </source>
</reference>
<keyword evidence="2 9" id="KW-0547">Nucleotide-binding</keyword>
<comment type="subcellular location">
    <subcellularLocation>
        <location evidence="9">Cytoplasm</location>
    </subcellularLocation>
</comment>
<keyword evidence="4 9" id="KW-0378">Hydrolase</keyword>
<dbReference type="Proteomes" id="UP001232445">
    <property type="component" value="Unassembled WGS sequence"/>
</dbReference>
<dbReference type="SMART" id="SM00487">
    <property type="entry name" value="DEXDc"/>
    <property type="match status" value="1"/>
</dbReference>
<dbReference type="PANTHER" id="PTHR47964">
    <property type="entry name" value="ATP-DEPENDENT DNA HELICASE HOMOLOG RECG, CHLOROPLASTIC"/>
    <property type="match status" value="1"/>
</dbReference>
<comment type="similarity">
    <text evidence="9">In the N-terminal section; belongs to the UvrB family.</text>
</comment>
<dbReference type="PROSITE" id="PS51192">
    <property type="entry name" value="HELICASE_ATP_BIND_1"/>
    <property type="match status" value="1"/>
</dbReference>
<dbReference type="InterPro" id="IPR036101">
    <property type="entry name" value="CarD-like/TRCF_RID_sf"/>
</dbReference>
<dbReference type="Pfam" id="PF03461">
    <property type="entry name" value="TRCF"/>
    <property type="match status" value="1"/>
</dbReference>
<keyword evidence="7 9" id="KW-0238">DNA-binding</keyword>
<dbReference type="GO" id="GO:0004386">
    <property type="term" value="F:helicase activity"/>
    <property type="evidence" value="ECO:0007669"/>
    <property type="project" value="UniProtKB-KW"/>
</dbReference>
<gene>
    <name evidence="9" type="primary">mfd</name>
    <name evidence="12" type="ORF">J2S00_003465</name>
</gene>
<dbReference type="InterPro" id="IPR014001">
    <property type="entry name" value="Helicase_ATP-bd"/>
</dbReference>
<protein>
    <recommendedName>
        <fullName evidence="9">Transcription-repair-coupling factor</fullName>
        <shortName evidence="9">TRCF</shortName>
        <ecNumber evidence="9">3.6.4.-</ecNumber>
    </recommendedName>
</protein>
<dbReference type="InterPro" id="IPR027417">
    <property type="entry name" value="P-loop_NTPase"/>
</dbReference>
<evidence type="ECO:0000313" key="13">
    <source>
        <dbReference type="Proteomes" id="UP001232445"/>
    </source>
</evidence>
<dbReference type="InterPro" id="IPR047112">
    <property type="entry name" value="RecG/Mfd"/>
</dbReference>
<keyword evidence="13" id="KW-1185">Reference proteome</keyword>
<evidence type="ECO:0000256" key="3">
    <source>
        <dbReference type="ARBA" id="ARBA00022763"/>
    </source>
</evidence>
<evidence type="ECO:0000256" key="4">
    <source>
        <dbReference type="ARBA" id="ARBA00022801"/>
    </source>
</evidence>
<dbReference type="EC" id="3.6.4.-" evidence="9"/>
<dbReference type="SMART" id="SM00490">
    <property type="entry name" value="HELICc"/>
    <property type="match status" value="1"/>
</dbReference>
<dbReference type="Pfam" id="PF02559">
    <property type="entry name" value="CarD_TRCF_RID"/>
    <property type="match status" value="1"/>
</dbReference>
<dbReference type="RefSeq" id="WP_307342603.1">
    <property type="nucleotide sequence ID" value="NZ_JAUSUQ010000016.1"/>
</dbReference>
<dbReference type="SUPFAM" id="SSF52540">
    <property type="entry name" value="P-loop containing nucleoside triphosphate hydrolases"/>
    <property type="match status" value="4"/>
</dbReference>
<evidence type="ECO:0000256" key="9">
    <source>
        <dbReference type="HAMAP-Rule" id="MF_00969"/>
    </source>
</evidence>
<proteinExistence type="inferred from homology"/>
<dbReference type="SMART" id="SM00982">
    <property type="entry name" value="TRCF"/>
    <property type="match status" value="1"/>
</dbReference>
<dbReference type="SUPFAM" id="SSF141259">
    <property type="entry name" value="CarD-like"/>
    <property type="match status" value="1"/>
</dbReference>
<dbReference type="SMART" id="SM01058">
    <property type="entry name" value="CarD_TRCF"/>
    <property type="match status" value="1"/>
</dbReference>
<accession>A0ABU0CW44</accession>
<dbReference type="InterPro" id="IPR004576">
    <property type="entry name" value="Mfd"/>
</dbReference>
<dbReference type="CDD" id="cd17991">
    <property type="entry name" value="DEXHc_TRCF"/>
    <property type="match status" value="1"/>
</dbReference>
<dbReference type="EMBL" id="JAUSUQ010000016">
    <property type="protein sequence ID" value="MDQ0340641.1"/>
    <property type="molecule type" value="Genomic_DNA"/>
</dbReference>
<dbReference type="InterPro" id="IPR003711">
    <property type="entry name" value="CarD-like/TRCF_RID"/>
</dbReference>
<name>A0ABU0CW44_9BACI</name>
<dbReference type="Pfam" id="PF21132">
    <property type="entry name" value="MFD_D3"/>
    <property type="match status" value="1"/>
</dbReference>
<evidence type="ECO:0000259" key="10">
    <source>
        <dbReference type="PROSITE" id="PS51192"/>
    </source>
</evidence>
<evidence type="ECO:0000313" key="12">
    <source>
        <dbReference type="EMBL" id="MDQ0340641.1"/>
    </source>
</evidence>
<dbReference type="HAMAP" id="MF_00969">
    <property type="entry name" value="TRCF"/>
    <property type="match status" value="1"/>
</dbReference>
<dbReference type="InterPro" id="IPR041471">
    <property type="entry name" value="UvrB_inter"/>
</dbReference>
<dbReference type="Gene3D" id="3.30.2060.10">
    <property type="entry name" value="Penicillin-binding protein 1b domain"/>
    <property type="match status" value="1"/>
</dbReference>
<feature type="domain" description="Helicase C-terminal" evidence="11">
    <location>
        <begin position="820"/>
        <end position="974"/>
    </location>
</feature>
<comment type="caution">
    <text evidence="12">The sequence shown here is derived from an EMBL/GenBank/DDBJ whole genome shotgun (WGS) entry which is preliminary data.</text>
</comment>
<comment type="function">
    <text evidence="9">Couples transcription and DNA repair by recognizing RNA polymerase (RNAP) stalled at DNA lesions. Mediates ATP-dependent release of RNAP and its truncated transcript from the DNA, and recruitment of nucleotide excision repair machinery to the damaged site.</text>
</comment>
<sequence>MKELIQTFSQGTDFQHVLTALQNGIKEQLVTGLNGSSRTLFMSALFRENHEAQLVVTHNLHQAQKIYEDLIEWLDADSVYLYPVNELISSEIATASPEFKRQRIEVLNKLALGEKVVVIVPLAGLKRLLPPPSVWKKAQLSIAWGEEINLEELQEKLLVMGYKRVEMVESEGEYSIRGGIIDIYPPALAPVRIELFDTEVDSIRTFDIDTQRSTENIQSVTIGPSVEWILFEEHYQFGAQKVEEALKDQLAKVRDEEVKTKLSEHIGWEIEQLRQKTPFQGIYKYMSCFYGQRTTLVDYFRPGSVVILDEPTRLVEAETNFQREETEWKTLMMHTGEFLPELSISISFDQWKEKVRKPLIYLSLFLRQIPQASPQNIVHFTSKPMQHFHSQFPVLEAEINRWQKNRHTIVFLAGDHERAERMVRILDDFKIEARKLKQDAPLVEGIPVVMVGRIQSGFELPTHRLAVVTEGELFTQQKKKKSRTQTQVSNAERIKSYTDLNEGDYVVHINHGIGRYVGLKTLEINGAHKDYLHIQYAGDDKLYVPVENIDQVQKYLGSEDKAPKLYKLGGNEWKRVKSRVRSSVQDIAEHLLKLYAKREATPGYAFSPDTEIHREFDAMFPYEETPDQKRAIEEIKQDMEKPRPMDRLLCGDVGYGKTEVAIRAAFKAVMDGKQVAVLVPTTILAQQHYETFKERFHDFPVEIDVLSRFRSRKQQNETVKKIKSGVVDIIIGTHRLLSKDVQFKDLGLLIVDEEQRFGVTHKEKIKQLKANVDVLTLTATPIPRTLHMSMLGVRDLSVIETPPENRFPVQTYVVEYQGALVREAIERELARGGQVYFVYNQVQGIERKAEEIRVLVPDARVAVAHGQMKETELEAIMLDFLDGEYDVLVSTTIIETGVDIPNVNTLIIYDADKMGLSQLYQLRGRVGRSNRTAYAYFTYQRGKVLSEVAEKRLEAIKEFTELGSGFKIAMRDLAIRGAGNLLGAEQHGFINSVGFDLYSQMLKEAIEELKGERPQEEPVELEMDIHIDAYIPEDYVIDGKQKIEMYKRVAAVNTLQDVQEVEEEFMDRFGAPPPPARRLIKLSKLKAYAKRYKFDTVVLKDQVLKMLFHPSQNDKIDGGQLFKLASQYGRKVGLISDVQIGITVKVKGMSEDEWLDLTLDLLAQMAEAHVIKGEENNVHSNQLEPRGEKQAL</sequence>
<dbReference type="CDD" id="cd18810">
    <property type="entry name" value="SF2_C_TRCF"/>
    <property type="match status" value="1"/>
</dbReference>
<dbReference type="Gene3D" id="3.40.50.300">
    <property type="entry name" value="P-loop containing nucleotide triphosphate hydrolases"/>
    <property type="match status" value="2"/>
</dbReference>
<keyword evidence="3 9" id="KW-0227">DNA damage</keyword>
<dbReference type="Gene3D" id="2.40.10.170">
    <property type="match status" value="1"/>
</dbReference>
<keyword evidence="5 12" id="KW-0347">Helicase</keyword>
<dbReference type="InterPro" id="IPR011545">
    <property type="entry name" value="DEAD/DEAH_box_helicase_dom"/>
</dbReference>
<dbReference type="PROSITE" id="PS51194">
    <property type="entry name" value="HELICASE_CTER"/>
    <property type="match status" value="1"/>
</dbReference>
<dbReference type="Pfam" id="PF00270">
    <property type="entry name" value="DEAD"/>
    <property type="match status" value="1"/>
</dbReference>
<dbReference type="PANTHER" id="PTHR47964:SF1">
    <property type="entry name" value="ATP-DEPENDENT DNA HELICASE HOMOLOG RECG, CHLOROPLASTIC"/>
    <property type="match status" value="1"/>
</dbReference>
<dbReference type="GO" id="GO:0016787">
    <property type="term" value="F:hydrolase activity"/>
    <property type="evidence" value="ECO:0007669"/>
    <property type="project" value="UniProtKB-KW"/>
</dbReference>
<dbReference type="Gene3D" id="3.40.50.11180">
    <property type="match status" value="1"/>
</dbReference>
<feature type="domain" description="Helicase ATP-binding" evidence="10">
    <location>
        <begin position="638"/>
        <end position="799"/>
    </location>
</feature>
<evidence type="ECO:0000256" key="5">
    <source>
        <dbReference type="ARBA" id="ARBA00022806"/>
    </source>
</evidence>